<reference evidence="2 3" key="1">
    <citation type="submission" date="2016-06" db="EMBL/GenBank/DDBJ databases">
        <authorList>
            <person name="Kjaerup R.B."/>
            <person name="Dalgaard T.S."/>
            <person name="Juul-Madsen H.R."/>
        </authorList>
    </citation>
    <scope>NUCLEOTIDE SEQUENCE [LARGE SCALE GENOMIC DNA]</scope>
    <source>
        <strain evidence="2">3</strain>
    </source>
</reference>
<feature type="region of interest" description="Disordered" evidence="1">
    <location>
        <begin position="1"/>
        <end position="23"/>
    </location>
</feature>
<dbReference type="EMBL" id="FLQX01000008">
    <property type="protein sequence ID" value="SBT03499.1"/>
    <property type="molecule type" value="Genomic_DNA"/>
</dbReference>
<evidence type="ECO:0000313" key="2">
    <source>
        <dbReference type="EMBL" id="SBT03499.1"/>
    </source>
</evidence>
<organism evidence="2 3">
    <name type="scientific">Candidatus Accumulibacter aalborgensis</name>
    <dbReference type="NCBI Taxonomy" id="1860102"/>
    <lineage>
        <taxon>Bacteria</taxon>
        <taxon>Pseudomonadati</taxon>
        <taxon>Pseudomonadota</taxon>
        <taxon>Betaproteobacteria</taxon>
        <taxon>Candidatus Accumulibacter</taxon>
    </lineage>
</organism>
<gene>
    <name evidence="2" type="ORF">ACCAA_1050010</name>
</gene>
<dbReference type="AlphaFoldDB" id="A0A1A8XE81"/>
<feature type="region of interest" description="Disordered" evidence="1">
    <location>
        <begin position="68"/>
        <end position="92"/>
    </location>
</feature>
<dbReference type="STRING" id="1860102.ACCAA_1050010"/>
<proteinExistence type="predicted"/>
<sequence length="92" mass="10020">MKTALRGKKLDSNAISQHTAHRTDREGVQAITIDLSGESLIDAHKAINGKFEQAGIAMAFAQRDLHFDPSSPLRVTSEDARQASPDRGNPRP</sequence>
<protein>
    <submittedName>
        <fullName evidence="2">Uncharacterized protein</fullName>
    </submittedName>
</protein>
<name>A0A1A8XE81_9PROT</name>
<evidence type="ECO:0000256" key="1">
    <source>
        <dbReference type="SAM" id="MobiDB-lite"/>
    </source>
</evidence>
<dbReference type="Proteomes" id="UP000199169">
    <property type="component" value="Unassembled WGS sequence"/>
</dbReference>
<keyword evidence="3" id="KW-1185">Reference proteome</keyword>
<accession>A0A1A8XE81</accession>
<evidence type="ECO:0000313" key="3">
    <source>
        <dbReference type="Proteomes" id="UP000199169"/>
    </source>
</evidence>
<dbReference type="RefSeq" id="WP_186405480.1">
    <property type="nucleotide sequence ID" value="NZ_FLQX01000008.1"/>
</dbReference>